<name>A0A8J2NAD6_FUSEQ</name>
<dbReference type="EMBL" id="CAJSTJ010000129">
    <property type="protein sequence ID" value="CAG7559521.1"/>
    <property type="molecule type" value="Genomic_DNA"/>
</dbReference>
<dbReference type="AlphaFoldDB" id="A0A8J2NAD6"/>
<evidence type="ECO:0000313" key="1">
    <source>
        <dbReference type="EMBL" id="CAG7559521.1"/>
    </source>
</evidence>
<reference evidence="1" key="1">
    <citation type="submission" date="2021-05" db="EMBL/GenBank/DDBJ databases">
        <authorList>
            <person name="Khan N."/>
        </authorList>
    </citation>
    <scope>NUCLEOTIDE SEQUENCE</scope>
</reference>
<evidence type="ECO:0000313" key="2">
    <source>
        <dbReference type="Proteomes" id="UP000693738"/>
    </source>
</evidence>
<proteinExistence type="predicted"/>
<sequence length="297" mass="33239">MSEQRRTVDPAAAPSAEALFQQQDDVLAQKIRWTLRKLLEMKQRGDRVLAMVRDDYSASSVQTACAAGGINSYKLIETTTTREKEQAVMAFKDPTCNMDVLVVTFETSKGLRANHACRNGILLQYPLDFAKYAEATSILTYPTQVDKPVWEVALVNETLDVVEEAALARSGAASFIQNQQVHPILNDQHKVIHAFYLASLCMGKDHSHLPKCRTHWSYMESAEIEREGRFYFAIGHYLDHVPEDAHKITGETISQIAKSWVPGTPLTYRHVNGMLPPHANGVVLFNYVMGGYVPGML</sequence>
<accession>A0A8J2NAD6</accession>
<dbReference type="Proteomes" id="UP000693738">
    <property type="component" value="Unassembled WGS sequence"/>
</dbReference>
<organism evidence="1 2">
    <name type="scientific">Fusarium equiseti</name>
    <name type="common">Fusarium scirpi</name>
    <dbReference type="NCBI Taxonomy" id="61235"/>
    <lineage>
        <taxon>Eukaryota</taxon>
        <taxon>Fungi</taxon>
        <taxon>Dikarya</taxon>
        <taxon>Ascomycota</taxon>
        <taxon>Pezizomycotina</taxon>
        <taxon>Sordariomycetes</taxon>
        <taxon>Hypocreomycetidae</taxon>
        <taxon>Hypocreales</taxon>
        <taxon>Nectriaceae</taxon>
        <taxon>Fusarium</taxon>
        <taxon>Fusarium incarnatum-equiseti species complex</taxon>
    </lineage>
</organism>
<protein>
    <submittedName>
        <fullName evidence="1">Uncharacterized protein</fullName>
    </submittedName>
</protein>
<comment type="caution">
    <text evidence="1">The sequence shown here is derived from an EMBL/GenBank/DDBJ whole genome shotgun (WGS) entry which is preliminary data.</text>
</comment>
<gene>
    <name evidence="1" type="ORF">FEQUK3_LOCUS5211</name>
</gene>